<dbReference type="InterPro" id="IPR020083">
    <property type="entry name" value="Ribosomal_eL39_CS"/>
</dbReference>
<dbReference type="Pfam" id="PF00832">
    <property type="entry name" value="Ribosomal_L39"/>
    <property type="match status" value="1"/>
</dbReference>
<protein>
    <recommendedName>
        <fullName evidence="4">Large ribosomal subunit protein eL39</fullName>
    </recommendedName>
    <alternativeName>
        <fullName evidence="5">60S ribosomal protein L39</fullName>
    </alternativeName>
</protein>
<dbReference type="SUPFAM" id="SSF48662">
    <property type="entry name" value="Ribosomal protein L39e"/>
    <property type="match status" value="1"/>
</dbReference>
<comment type="similarity">
    <text evidence="1">Belongs to the eukaryotic ribosomal protein eL39 family.</text>
</comment>
<reference evidence="6" key="1">
    <citation type="submission" date="2022-01" db="EMBL/GenBank/DDBJ databases">
        <title>Genome Sequence Resource for Two Populations of Ditylenchus destructor, the Migratory Endoparasitic Phytonematode.</title>
        <authorList>
            <person name="Zhang H."/>
            <person name="Lin R."/>
            <person name="Xie B."/>
        </authorList>
    </citation>
    <scope>NUCLEOTIDE SEQUENCE</scope>
    <source>
        <strain evidence="6">BazhouSP</strain>
    </source>
</reference>
<sequence>MRQTDVLLILKHQYKGRPLYRETEALSSTNARLDADRPPQGDRCVQEMQNLFACLKSNDYDDIPCSQFKEDLLRCTNTRNAMRSRLNRAFKEADVGTKVEGYNRLTVKQFNKLMQQYPQPGIGKFPFHFHKSVSLGYAELKNKKSGMAAHKTFIVKRKLAKAAKQNRPLPHWFRMKTGNKIRYNAKRRHWRRTKLKL</sequence>
<dbReference type="SUPFAM" id="SSF47072">
    <property type="entry name" value="Cysteine alpha-hairpin motif"/>
    <property type="match status" value="1"/>
</dbReference>
<dbReference type="PANTHER" id="PTHR19970:SF0">
    <property type="entry name" value="LARGE RIBOSOMAL SUBUNIT PROTEIN EL39"/>
    <property type="match status" value="1"/>
</dbReference>
<evidence type="ECO:0000256" key="3">
    <source>
        <dbReference type="ARBA" id="ARBA00023274"/>
    </source>
</evidence>
<dbReference type="PANTHER" id="PTHR19970">
    <property type="entry name" value="RIBOSOMAL PROTEIN L39E"/>
    <property type="match status" value="1"/>
</dbReference>
<dbReference type="Proteomes" id="UP001201812">
    <property type="component" value="Unassembled WGS sequence"/>
</dbReference>
<comment type="caution">
    <text evidence="6">The sequence shown here is derived from an EMBL/GenBank/DDBJ whole genome shotgun (WGS) entry which is preliminary data.</text>
</comment>
<evidence type="ECO:0000313" key="6">
    <source>
        <dbReference type="EMBL" id="KAI1714579.1"/>
    </source>
</evidence>
<gene>
    <name evidence="6" type="ORF">DdX_08681</name>
</gene>
<dbReference type="AlphaFoldDB" id="A0AAD4N6I8"/>
<dbReference type="FunFam" id="1.10.1620.10:FF:000001">
    <property type="entry name" value="60S ribosomal protein-like L39"/>
    <property type="match status" value="1"/>
</dbReference>
<organism evidence="6 7">
    <name type="scientific">Ditylenchus destructor</name>
    <dbReference type="NCBI Taxonomy" id="166010"/>
    <lineage>
        <taxon>Eukaryota</taxon>
        <taxon>Metazoa</taxon>
        <taxon>Ecdysozoa</taxon>
        <taxon>Nematoda</taxon>
        <taxon>Chromadorea</taxon>
        <taxon>Rhabditida</taxon>
        <taxon>Tylenchina</taxon>
        <taxon>Tylenchomorpha</taxon>
        <taxon>Sphaerularioidea</taxon>
        <taxon>Anguinidae</taxon>
        <taxon>Anguininae</taxon>
        <taxon>Ditylenchus</taxon>
    </lineage>
</organism>
<dbReference type="PROSITE" id="PS51808">
    <property type="entry name" value="CHCH"/>
    <property type="match status" value="1"/>
</dbReference>
<dbReference type="InterPro" id="IPR023626">
    <property type="entry name" value="Ribosomal_eL39_dom_sf"/>
</dbReference>
<accession>A0AAD4N6I8</accession>
<dbReference type="InterPro" id="IPR000077">
    <property type="entry name" value="Ribosomal_eL39"/>
</dbReference>
<dbReference type="InterPro" id="IPR009069">
    <property type="entry name" value="Cys_alpha_HP_mot_SF"/>
</dbReference>
<dbReference type="Gene3D" id="1.10.1620.10">
    <property type="entry name" value="Ribosomal protein L39e"/>
    <property type="match status" value="1"/>
</dbReference>
<name>A0AAD4N6I8_9BILA</name>
<dbReference type="GO" id="GO:0022625">
    <property type="term" value="C:cytosolic large ribosomal subunit"/>
    <property type="evidence" value="ECO:0007669"/>
    <property type="project" value="TreeGrafter"/>
</dbReference>
<dbReference type="HAMAP" id="MF_00629">
    <property type="entry name" value="Ribosomal_eL39"/>
    <property type="match status" value="1"/>
</dbReference>
<keyword evidence="3" id="KW-0687">Ribonucleoprotein</keyword>
<dbReference type="EMBL" id="JAKKPZ010000013">
    <property type="protein sequence ID" value="KAI1714579.1"/>
    <property type="molecule type" value="Genomic_DNA"/>
</dbReference>
<evidence type="ECO:0000256" key="2">
    <source>
        <dbReference type="ARBA" id="ARBA00022980"/>
    </source>
</evidence>
<evidence type="ECO:0000256" key="1">
    <source>
        <dbReference type="ARBA" id="ARBA00009339"/>
    </source>
</evidence>
<dbReference type="PROSITE" id="PS00051">
    <property type="entry name" value="RIBOSOMAL_L39E"/>
    <property type="match status" value="1"/>
</dbReference>
<evidence type="ECO:0000313" key="7">
    <source>
        <dbReference type="Proteomes" id="UP001201812"/>
    </source>
</evidence>
<proteinExistence type="inferred from homology"/>
<keyword evidence="2" id="KW-0689">Ribosomal protein</keyword>
<keyword evidence="7" id="KW-1185">Reference proteome</keyword>
<evidence type="ECO:0000256" key="5">
    <source>
        <dbReference type="ARBA" id="ARBA00035339"/>
    </source>
</evidence>
<evidence type="ECO:0000256" key="4">
    <source>
        <dbReference type="ARBA" id="ARBA00035234"/>
    </source>
</evidence>
<dbReference type="GO" id="GO:0003735">
    <property type="term" value="F:structural constituent of ribosome"/>
    <property type="evidence" value="ECO:0007669"/>
    <property type="project" value="InterPro"/>
</dbReference>
<dbReference type="GO" id="GO:0006412">
    <property type="term" value="P:translation"/>
    <property type="evidence" value="ECO:0007669"/>
    <property type="project" value="InterPro"/>
</dbReference>